<comment type="caution">
    <text evidence="1">The sequence shown here is derived from an EMBL/GenBank/DDBJ whole genome shotgun (WGS) entry which is preliminary data.</text>
</comment>
<reference evidence="1 2" key="2">
    <citation type="journal article" date="2022" name="Mol. Ecol. Resour.">
        <title>The genomes of chicory, endive, great burdock and yacon provide insights into Asteraceae paleo-polyploidization history and plant inulin production.</title>
        <authorList>
            <person name="Fan W."/>
            <person name="Wang S."/>
            <person name="Wang H."/>
            <person name="Wang A."/>
            <person name="Jiang F."/>
            <person name="Liu H."/>
            <person name="Zhao H."/>
            <person name="Xu D."/>
            <person name="Zhang Y."/>
        </authorList>
    </citation>
    <scope>NUCLEOTIDE SEQUENCE [LARGE SCALE GENOMIC DNA]</scope>
    <source>
        <strain evidence="2">cv. Yunnan</strain>
        <tissue evidence="1">Leaves</tissue>
    </source>
</reference>
<protein>
    <submittedName>
        <fullName evidence="1">Uncharacterized protein</fullName>
    </submittedName>
</protein>
<organism evidence="1 2">
    <name type="scientific">Smallanthus sonchifolius</name>
    <dbReference type="NCBI Taxonomy" id="185202"/>
    <lineage>
        <taxon>Eukaryota</taxon>
        <taxon>Viridiplantae</taxon>
        <taxon>Streptophyta</taxon>
        <taxon>Embryophyta</taxon>
        <taxon>Tracheophyta</taxon>
        <taxon>Spermatophyta</taxon>
        <taxon>Magnoliopsida</taxon>
        <taxon>eudicotyledons</taxon>
        <taxon>Gunneridae</taxon>
        <taxon>Pentapetalae</taxon>
        <taxon>asterids</taxon>
        <taxon>campanulids</taxon>
        <taxon>Asterales</taxon>
        <taxon>Asteraceae</taxon>
        <taxon>Asteroideae</taxon>
        <taxon>Heliantheae alliance</taxon>
        <taxon>Millerieae</taxon>
        <taxon>Smallanthus</taxon>
    </lineage>
</organism>
<evidence type="ECO:0000313" key="1">
    <source>
        <dbReference type="EMBL" id="KAI3693670.1"/>
    </source>
</evidence>
<keyword evidence="2" id="KW-1185">Reference proteome</keyword>
<dbReference type="EMBL" id="CM042043">
    <property type="protein sequence ID" value="KAI3693670.1"/>
    <property type="molecule type" value="Genomic_DNA"/>
</dbReference>
<dbReference type="Proteomes" id="UP001056120">
    <property type="component" value="Linkage Group LG26"/>
</dbReference>
<accession>A0ACB8ZC40</accession>
<sequence length="1055" mass="117243">MDELVDGEAASVNVIDRKRFLSKESGFLMEHESSNMQEMIIPGDVNIQERKVGLDVDGFKGKSVARVDTSEHACTSPRRVDEAGTMVEELTVRNYNSGNLDTGASSTKDKMHSPHNFWHAFFPAEMHNPHKQQIENQNDIVDHSRREDKQPASSNTLLSPNGIRTKILSQSGFSQYFVKSTLKGKGVICSGPGPGPARDALGHIRGQNHPKAALVNFNSAPDSSKETTVHEGLARDAFGHIRGQNHPKAALVNFNSAPNSSKETTVHEGLARDAFGHIRGQNHPKAALINFNSAPDSSKEASFHEGLAREALGHIRGQNHPKAALINFNSALDSSNETTVHEGLSLREWLKSGQNKVDKSRNLYIFKQILDLVDSSHSRGEVLQALLPSCFKLTPLNQVLYMGSPIIGNKEFCNLEKNVDKKREVEDGHLLGASQISKRRKYGNSFRRWPQFAVQSGFKDSGYGFNELNTHTKDNTYTIQNMSNSQHLYATSQTMSNSVGDPLEEQWYASPEDSGERCSTMSSNVYSLGILLFELLGSFESARTHAIAMMDLRQRILPPSYLSENPKEAGFCLWLLHPEPSLRPTTRDILQSELMNGIQQSSMTQLSSCMTHLSTFIDQEDAESDLMLHFLESLREQKQTGAAKLIEDIESLESDILEIESRQPNKTLGKKLKSSTVYSPGGSRLINNIIHLEHAYFSLRSTIGNPDNDIEESGEHEVLRSRENNIVTKMMEADKKPVDHLGVFFDGLCKYARYSKFEVRGIVRNGDFSSMGSVICSLGFDRDEDYFATAGVSKKIKVYDFHALLNDSVDIHYPAVEMSNKSRLSSICWNSYIRNYLASADYDGVVKIWDAGTGEAVSHHIEHERRAWSVDFSRVDPIKLASGSDDCSVKLWSINEKKSLATIKTAANVCCVQFSPYSTHLLSLGSADYKTYCYDLRNVSTPLCTLFGHDRAVSYVKFLDSGTLVTASTDSTLKLWDINKADFGCLSTSSCISTFKGHTNEKNFVGLSVADGYIACGSETNEVFAYYRSLPMPITSHKFGSIDPVSDGLTKMTWQ</sequence>
<evidence type="ECO:0000313" key="2">
    <source>
        <dbReference type="Proteomes" id="UP001056120"/>
    </source>
</evidence>
<proteinExistence type="predicted"/>
<gene>
    <name evidence="1" type="ORF">L1987_76619</name>
</gene>
<name>A0ACB8ZC40_9ASTR</name>
<reference evidence="2" key="1">
    <citation type="journal article" date="2022" name="Mol. Ecol. Resour.">
        <title>The genomes of chicory, endive, great burdock and yacon provide insights into Asteraceae palaeo-polyploidization history and plant inulin production.</title>
        <authorList>
            <person name="Fan W."/>
            <person name="Wang S."/>
            <person name="Wang H."/>
            <person name="Wang A."/>
            <person name="Jiang F."/>
            <person name="Liu H."/>
            <person name="Zhao H."/>
            <person name="Xu D."/>
            <person name="Zhang Y."/>
        </authorList>
    </citation>
    <scope>NUCLEOTIDE SEQUENCE [LARGE SCALE GENOMIC DNA]</scope>
    <source>
        <strain evidence="2">cv. Yunnan</strain>
    </source>
</reference>